<reference evidence="1 2" key="1">
    <citation type="submission" date="2021-05" db="EMBL/GenBank/DDBJ databases">
        <title>Draft Genome Sequences of Clinical Respiratory Isolates of Mycobacterium goodii Recovered in Ireland.</title>
        <authorList>
            <person name="Flanagan P.R."/>
            <person name="Mok S."/>
            <person name="Roycroft E."/>
            <person name="Rogers T.R."/>
            <person name="Fitzgibbon M."/>
        </authorList>
    </citation>
    <scope>NUCLEOTIDE SEQUENCE [LARGE SCALE GENOMIC DNA]</scope>
    <source>
        <strain evidence="1 2">14IE55</strain>
    </source>
</reference>
<comment type="caution">
    <text evidence="1">The sequence shown here is derived from an EMBL/GenBank/DDBJ whole genome shotgun (WGS) entry which is preliminary data.</text>
</comment>
<gene>
    <name evidence="1" type="ORF">KL859_06820</name>
</gene>
<dbReference type="EMBL" id="JAHBOM010000004">
    <property type="protein sequence ID" value="MBU8822590.1"/>
    <property type="molecule type" value="Genomic_DNA"/>
</dbReference>
<organism evidence="1 2">
    <name type="scientific">Mycolicibacterium goodii</name>
    <name type="common">Mycobacterium goodii</name>
    <dbReference type="NCBI Taxonomy" id="134601"/>
    <lineage>
        <taxon>Bacteria</taxon>
        <taxon>Bacillati</taxon>
        <taxon>Actinomycetota</taxon>
        <taxon>Actinomycetes</taxon>
        <taxon>Mycobacteriales</taxon>
        <taxon>Mycobacteriaceae</taxon>
        <taxon>Mycolicibacterium</taxon>
    </lineage>
</organism>
<dbReference type="Proteomes" id="UP000696413">
    <property type="component" value="Unassembled WGS sequence"/>
</dbReference>
<name>A0ABS6HM08_MYCGD</name>
<accession>A0ABS6HM08</accession>
<keyword evidence="2" id="KW-1185">Reference proteome</keyword>
<sequence length="277" mass="30398">MPHVPPLAPLTPATSLDDVVARIDSVIDWSIENASRLGYFAALYKRITVAVRAAVAHGAFDDGPRMERLDVAFANRYFDALNGQFHPDRFPRPTRSWQVTFDAAGREDPIILQHMLAGVSAHICLDLGAAAHAVTPPGRLPELRADFNRINAVLASQVDGVVADLNELSPALADVYAVLMDHQIVLINEAVRTFRDDAWRFATLLANQPAFTRPLTLRVRDHRIAKQGQLIFEPPGLIGLIEWALETIAAQESWDVAKNIRVLDEIAAAPAPIATTL</sequence>
<dbReference type="RefSeq" id="WP_214386643.1">
    <property type="nucleotide sequence ID" value="NZ_CP092364.2"/>
</dbReference>
<evidence type="ECO:0000313" key="2">
    <source>
        <dbReference type="Proteomes" id="UP000696413"/>
    </source>
</evidence>
<dbReference type="InterPro" id="IPR046037">
    <property type="entry name" value="DUF5995"/>
</dbReference>
<dbReference type="Pfam" id="PF19458">
    <property type="entry name" value="DUF5995"/>
    <property type="match status" value="1"/>
</dbReference>
<protein>
    <submittedName>
        <fullName evidence="1">Uncharacterized protein</fullName>
    </submittedName>
</protein>
<proteinExistence type="predicted"/>
<evidence type="ECO:0000313" key="1">
    <source>
        <dbReference type="EMBL" id="MBU8822590.1"/>
    </source>
</evidence>